<keyword evidence="2" id="KW-0812">Transmembrane</keyword>
<dbReference type="PANTHER" id="PTHR38690:SF1">
    <property type="entry name" value="PROTEASE"/>
    <property type="match status" value="1"/>
</dbReference>
<feature type="region of interest" description="Disordered" evidence="1">
    <location>
        <begin position="1241"/>
        <end position="1300"/>
    </location>
</feature>
<sequence>MAKSLTRLFRRFLTYILWLVSLLVIVFVLVVSVIKLSLPYWTENKDRMIALLEDKVGGDFNYSSLEVDWSEFKPSIFVNGISWSSESKDQSYRAGKAHVVLNFWESLFKGYLVTESVDLNSVNAEIMLPQLAGQETPLSTDFGILLKRYPEMIDQESISITDFSINLHKKDETRKIQISDLSFTKRGKQRQLIVESQSAFASQARLIIESKGQPFVGNSPIKIYGLLRDFDVVDSTSFFELPQGIPVELADSEFWVSYQGEDPVSGRLIFSADSSSSKVAALNSEINYQVDGALSIFSSDQFHVVERTESGELRSYDSFFKLVRHQKESNTTDWILEAENTPIGYFSALVSPFLPSDLRNTLNQVQPTGELVSLDMEATQSEHGLVPKFGSAEIINVQTQQSRLSPRMSLDRILINNEGEGWRLKADSKNSELQWDKELKGIIPVKQLTLDAWVSYIDTPYIDINGLTFTTPDLDVAVNGSVRIIDEDAELSIYAEAKNINIAKLEDYWPRSHIEDDVLDFLDMALVAGRVDFAKLTWRGNFEQFPYQNNTGQFDIKARVVDSQFRFDEAWPIVDGLSASVHFTNNEVLMTAHQGSIMGNTVEQAKGVIESLFTEGSVLTLDVSNRVAFDSYKQLFLNSPLKEWLGEELLDLEFSGSLKNQLSATVPLSENSDDITLNGEIEFAGESVELKSYQLALNNLRGILNYSERGASAKQLNASLWQSPVTIDIAVDEYTNNDDLVNIDANSNFDLAKAVASLDIQLPIYVEGKSQANLHYRQDSEGSESLIVRSDLAGTEIKGPSWVSKEKDAQSSFLATLYRKKNRIHARTIYRDTVSSQLDFGVDTPNDINGVIALGDLATHSIKVPAKGVAIEGFFAEIHSAEWLNSLQVKKEGEFFWPEWIDHISIQTALFTIGGQSLHDVVFTDSLLADESIRFNVKAREGLGNLTLHNDGRKHVTIEKLEIELDTFSELSDTEVNISKSALDNWQLECLSCKINGIDIGRLTLLSKLENGAVKLQGDTKIDGQLSAYLEGLWAGDKSSVDLTFDTQDTGKLLKRWGYGDGISQTKASGSVKLNWTGGFHEFSLPQLNGQVKLETGEGAVKELSDRQARVFSLFSLQSVRRRLSLDFSDLFEDGFFYDKMNGEFTVKNGVVHSDNVFIDGTAADVRVKGSIDLVKQTVNQNVTVVPKLGASLPVLAGWAVEPTTGLIMLLVNKIFEPVIDVVVSIEYKVSGNLANPSVVEVSKKSKEVAVPDTEDETEEVENTDKVDKTDEVDMSDKVKSETNSMPPQEQENKLTEGDQ</sequence>
<keyword evidence="5" id="KW-1185">Reference proteome</keyword>
<dbReference type="Pfam" id="PF13116">
    <property type="entry name" value="YhdP"/>
    <property type="match status" value="1"/>
</dbReference>
<evidence type="ECO:0000256" key="2">
    <source>
        <dbReference type="SAM" id="Phobius"/>
    </source>
</evidence>
<feature type="compositionally biased region" description="Basic and acidic residues" evidence="1">
    <location>
        <begin position="1263"/>
        <end position="1281"/>
    </location>
</feature>
<feature type="domain" description="YhdP central" evidence="3">
    <location>
        <begin position="8"/>
        <end position="1239"/>
    </location>
</feature>
<dbReference type="RefSeq" id="WP_345292859.1">
    <property type="nucleotide sequence ID" value="NZ_BAABFV010000002.1"/>
</dbReference>
<reference evidence="5" key="1">
    <citation type="journal article" date="2019" name="Int. J. Syst. Evol. Microbiol.">
        <title>The Global Catalogue of Microorganisms (GCM) 10K type strain sequencing project: providing services to taxonomists for standard genome sequencing and annotation.</title>
        <authorList>
            <consortium name="The Broad Institute Genomics Platform"/>
            <consortium name="The Broad Institute Genome Sequencing Center for Infectious Disease"/>
            <person name="Wu L."/>
            <person name="Ma J."/>
        </authorList>
    </citation>
    <scope>NUCLEOTIDE SEQUENCE [LARGE SCALE GENOMIC DNA]</scope>
    <source>
        <strain evidence="5">JCM 17728</strain>
    </source>
</reference>
<dbReference type="NCBIfam" id="TIGR02099">
    <property type="entry name" value="YhdP family protein"/>
    <property type="match status" value="1"/>
</dbReference>
<dbReference type="Proteomes" id="UP001501011">
    <property type="component" value="Unassembled WGS sequence"/>
</dbReference>
<feature type="transmembrane region" description="Helical" evidence="2">
    <location>
        <begin position="12"/>
        <end position="34"/>
    </location>
</feature>
<proteinExistence type="predicted"/>
<dbReference type="EMBL" id="BAABFV010000002">
    <property type="protein sequence ID" value="GAA4362958.1"/>
    <property type="molecule type" value="Genomic_DNA"/>
</dbReference>
<keyword evidence="2" id="KW-1133">Transmembrane helix</keyword>
<accession>A0ABP8IN24</accession>
<evidence type="ECO:0000256" key="1">
    <source>
        <dbReference type="SAM" id="MobiDB-lite"/>
    </source>
</evidence>
<evidence type="ECO:0000259" key="3">
    <source>
        <dbReference type="Pfam" id="PF13116"/>
    </source>
</evidence>
<dbReference type="InterPro" id="IPR025263">
    <property type="entry name" value="YhdP_central"/>
</dbReference>
<protein>
    <recommendedName>
        <fullName evidence="3">YhdP central domain-containing protein</fullName>
    </recommendedName>
</protein>
<evidence type="ECO:0000313" key="5">
    <source>
        <dbReference type="Proteomes" id="UP001501011"/>
    </source>
</evidence>
<organism evidence="4 5">
    <name type="scientific">Kangiella marina</name>
    <dbReference type="NCBI Taxonomy" id="1079178"/>
    <lineage>
        <taxon>Bacteria</taxon>
        <taxon>Pseudomonadati</taxon>
        <taxon>Pseudomonadota</taxon>
        <taxon>Gammaproteobacteria</taxon>
        <taxon>Kangiellales</taxon>
        <taxon>Kangiellaceae</taxon>
        <taxon>Kangiella</taxon>
    </lineage>
</organism>
<evidence type="ECO:0000313" key="4">
    <source>
        <dbReference type="EMBL" id="GAA4362958.1"/>
    </source>
</evidence>
<gene>
    <name evidence="4" type="ORF">GCM10023151_17670</name>
</gene>
<name>A0ABP8IN24_9GAMM</name>
<keyword evidence="2" id="KW-0472">Membrane</keyword>
<dbReference type="InterPro" id="IPR011836">
    <property type="entry name" value="YhdP"/>
</dbReference>
<feature type="compositionally biased region" description="Basic and acidic residues" evidence="1">
    <location>
        <begin position="1291"/>
        <end position="1300"/>
    </location>
</feature>
<comment type="caution">
    <text evidence="4">The sequence shown here is derived from an EMBL/GenBank/DDBJ whole genome shotgun (WGS) entry which is preliminary data.</text>
</comment>
<feature type="compositionally biased region" description="Acidic residues" evidence="1">
    <location>
        <begin position="1253"/>
        <end position="1262"/>
    </location>
</feature>
<dbReference type="PANTHER" id="PTHR38690">
    <property type="entry name" value="PROTEASE-RELATED"/>
    <property type="match status" value="1"/>
</dbReference>